<feature type="region of interest" description="Disordered" evidence="1">
    <location>
        <begin position="91"/>
        <end position="138"/>
    </location>
</feature>
<proteinExistence type="predicted"/>
<organism evidence="3 4">
    <name type="scientific">Rahnella variigena</name>
    <dbReference type="NCBI Taxonomy" id="574964"/>
    <lineage>
        <taxon>Bacteria</taxon>
        <taxon>Pseudomonadati</taxon>
        <taxon>Pseudomonadota</taxon>
        <taxon>Gammaproteobacteria</taxon>
        <taxon>Enterobacterales</taxon>
        <taxon>Yersiniaceae</taxon>
        <taxon>Rahnella</taxon>
    </lineage>
</organism>
<evidence type="ECO:0000313" key="3">
    <source>
        <dbReference type="EMBL" id="RKF67162.1"/>
    </source>
</evidence>
<dbReference type="RefSeq" id="WP_120163965.1">
    <property type="nucleotide sequence ID" value="NZ_NSDJ01000001.1"/>
</dbReference>
<keyword evidence="2" id="KW-1133">Transmembrane helix</keyword>
<accession>A0ABX9PRP4</accession>
<reference evidence="3 4" key="1">
    <citation type="submission" date="2017-08" db="EMBL/GenBank/DDBJ databases">
        <title>Comparative genomics of bacteria isolated from necrotic lesions of AOD affected trees.</title>
        <authorList>
            <person name="Doonan J."/>
            <person name="Denman S."/>
            <person name="Mcdonald J.E."/>
        </authorList>
    </citation>
    <scope>NUCLEOTIDE SEQUENCE [LARGE SCALE GENOMIC DNA]</scope>
    <source>
        <strain evidence="3 4">CIP 105588</strain>
    </source>
</reference>
<comment type="caution">
    <text evidence="3">The sequence shown here is derived from an EMBL/GenBank/DDBJ whole genome shotgun (WGS) entry which is preliminary data.</text>
</comment>
<protein>
    <submittedName>
        <fullName evidence="3">Uncharacterized protein</fullName>
    </submittedName>
</protein>
<dbReference type="Proteomes" id="UP000284853">
    <property type="component" value="Unassembled WGS sequence"/>
</dbReference>
<evidence type="ECO:0000313" key="4">
    <source>
        <dbReference type="Proteomes" id="UP000284853"/>
    </source>
</evidence>
<keyword evidence="2" id="KW-0812">Transmembrane</keyword>
<name>A0ABX9PRP4_9GAMM</name>
<evidence type="ECO:0000256" key="2">
    <source>
        <dbReference type="SAM" id="Phobius"/>
    </source>
</evidence>
<sequence length="167" mass="18878">MQNIHLSAYTSHLNKQKVRVAVRRSLRKSLYCLMFIGLFLSAGGLAGSYLHLAYLNWQSHRIAVSEESHLPYKQSPLHYIYKNRTLPAVNQTASIDDNSTPEDELPAEAADAADYSATENEAQEDAPVDESDDNQIMALEKKSPDMPLQEWLKKAMIEQQQEEKSAK</sequence>
<dbReference type="GeneID" id="302707494"/>
<gene>
    <name evidence="3" type="ORF">CKQ54_01615</name>
</gene>
<keyword evidence="2" id="KW-0472">Membrane</keyword>
<feature type="transmembrane region" description="Helical" evidence="2">
    <location>
        <begin position="30"/>
        <end position="52"/>
    </location>
</feature>
<keyword evidence="4" id="KW-1185">Reference proteome</keyword>
<evidence type="ECO:0000256" key="1">
    <source>
        <dbReference type="SAM" id="MobiDB-lite"/>
    </source>
</evidence>
<feature type="compositionally biased region" description="Acidic residues" evidence="1">
    <location>
        <begin position="121"/>
        <end position="133"/>
    </location>
</feature>
<dbReference type="EMBL" id="NSDJ01000001">
    <property type="protein sequence ID" value="RKF67162.1"/>
    <property type="molecule type" value="Genomic_DNA"/>
</dbReference>